<dbReference type="SUPFAM" id="SSF141571">
    <property type="entry name" value="Pentapeptide repeat-like"/>
    <property type="match status" value="1"/>
</dbReference>
<dbReference type="InterPro" id="IPR001646">
    <property type="entry name" value="5peptide_repeat"/>
</dbReference>
<protein>
    <recommendedName>
        <fullName evidence="3">Pentapeptide repeat-containing protein</fullName>
    </recommendedName>
</protein>
<evidence type="ECO:0008006" key="3">
    <source>
        <dbReference type="Google" id="ProtNLM"/>
    </source>
</evidence>
<comment type="caution">
    <text evidence="1">The sequence shown here is derived from an EMBL/GenBank/DDBJ whole genome shotgun (WGS) entry which is preliminary data.</text>
</comment>
<dbReference type="PANTHER" id="PTHR14136:SF17">
    <property type="entry name" value="BTB_POZ DOMAIN-CONTAINING PROTEIN KCTD9"/>
    <property type="match status" value="1"/>
</dbReference>
<reference evidence="1 2" key="1">
    <citation type="submission" date="2016-06" db="EMBL/GenBank/DDBJ databases">
        <title>Draft genome of Moraxella nonliquefaciens CCUG 60284.</title>
        <authorList>
            <person name="Salva-Serra F."/>
            <person name="Engstrom-Jakobsson H."/>
            <person name="Thorell K."/>
            <person name="Gonzales-Siles L."/>
            <person name="Karlsson R."/>
            <person name="Boulund F."/>
            <person name="Engstrand L."/>
            <person name="Kristiansson E."/>
            <person name="Moore E."/>
        </authorList>
    </citation>
    <scope>NUCLEOTIDE SEQUENCE [LARGE SCALE GENOMIC DNA]</scope>
    <source>
        <strain evidence="1 2">CCUG 60284</strain>
    </source>
</reference>
<dbReference type="RefSeq" id="WP_066894017.1">
    <property type="nucleotide sequence ID" value="NZ_LZDN01000041.1"/>
</dbReference>
<dbReference type="InterPro" id="IPR051082">
    <property type="entry name" value="Pentapeptide-BTB/POZ_domain"/>
</dbReference>
<name>A0A1B8PI86_MORNO</name>
<proteinExistence type="predicted"/>
<sequence length="116" mass="12854">MGRPDSSNKDLRNTDKPNADFKKHKLYKTRFEFSNMPNSNFRAVSAKFACFIRANLAGSDFTGANLTNANFGGADLTNVNFKSAILDRANFKNAKLDGVILDNASMKQCKNVHEAM</sequence>
<dbReference type="PANTHER" id="PTHR14136">
    <property type="entry name" value="BTB_POZ DOMAIN-CONTAINING PROTEIN KCTD9"/>
    <property type="match status" value="1"/>
</dbReference>
<dbReference type="OrthoDB" id="7531606at2"/>
<dbReference type="Gene3D" id="2.160.20.80">
    <property type="entry name" value="E3 ubiquitin-protein ligase SopA"/>
    <property type="match status" value="1"/>
</dbReference>
<gene>
    <name evidence="1" type="ORF">A9Z60_04530</name>
</gene>
<organism evidence="1 2">
    <name type="scientific">Moraxella nonliquefaciens</name>
    <dbReference type="NCBI Taxonomy" id="478"/>
    <lineage>
        <taxon>Bacteria</taxon>
        <taxon>Pseudomonadati</taxon>
        <taxon>Pseudomonadota</taxon>
        <taxon>Gammaproteobacteria</taxon>
        <taxon>Moraxellales</taxon>
        <taxon>Moraxellaceae</taxon>
        <taxon>Moraxella</taxon>
    </lineage>
</organism>
<dbReference type="EMBL" id="LZDN01000041">
    <property type="protein sequence ID" value="OBX48795.1"/>
    <property type="molecule type" value="Genomic_DNA"/>
</dbReference>
<dbReference type="AlphaFoldDB" id="A0A1B8PI86"/>
<evidence type="ECO:0000313" key="1">
    <source>
        <dbReference type="EMBL" id="OBX48795.1"/>
    </source>
</evidence>
<dbReference type="Pfam" id="PF00805">
    <property type="entry name" value="Pentapeptide"/>
    <property type="match status" value="1"/>
</dbReference>
<dbReference type="Proteomes" id="UP000092671">
    <property type="component" value="Unassembled WGS sequence"/>
</dbReference>
<evidence type="ECO:0000313" key="2">
    <source>
        <dbReference type="Proteomes" id="UP000092671"/>
    </source>
</evidence>
<accession>A0A1B8PI86</accession>